<evidence type="ECO:0000256" key="3">
    <source>
        <dbReference type="ARBA" id="ARBA00022705"/>
    </source>
</evidence>
<comment type="subunit">
    <text evidence="8">Oligomerizes as a right-handed, spiral filament on DNA at oriC.</text>
</comment>
<comment type="function">
    <text evidence="8 10">Plays an essential role in the initiation and regulation of chromosomal replication. ATP-DnaA binds to the origin of replication (oriC) to initiate formation of the DNA replication initiation complex once per cell cycle. Binds the DnaA box (a 9 base pair repeat at the origin) and separates the double-stranded (ds)DNA. Forms a right-handed helical filament on oriC DNA; dsDNA binds to the exterior of the filament while single-stranded (ss)DNA is stabiized in the filament's interior. The ATP-DnaA-oriC complex binds and stabilizes one strand of the AT-rich DNA unwinding element (DUE), permitting loading of DNA polymerase. After initiation quickly degrades to an ADP-DnaA complex that is not apt for DNA replication. Binds acidic phospholipids.</text>
</comment>
<dbReference type="InterPro" id="IPR020591">
    <property type="entry name" value="Chromosome_initiator_DnaA-like"/>
</dbReference>
<evidence type="ECO:0000259" key="12">
    <source>
        <dbReference type="SMART" id="SM00382"/>
    </source>
</evidence>
<evidence type="ECO:0000256" key="7">
    <source>
        <dbReference type="ARBA" id="ARBA00023125"/>
    </source>
</evidence>
<dbReference type="GO" id="GO:0003688">
    <property type="term" value="F:DNA replication origin binding"/>
    <property type="evidence" value="ECO:0007669"/>
    <property type="project" value="UniProtKB-UniRule"/>
</dbReference>
<reference evidence="14" key="1">
    <citation type="submission" date="2020-10" db="EMBL/GenBank/DDBJ databases">
        <title>ChiBAC.</title>
        <authorList>
            <person name="Zenner C."/>
            <person name="Hitch T.C.A."/>
            <person name="Clavel T."/>
        </authorList>
    </citation>
    <scope>NUCLEOTIDE SEQUENCE</scope>
    <source>
        <strain evidence="14">DSM 107454</strain>
    </source>
</reference>
<comment type="similarity">
    <text evidence="1 8 11">Belongs to the DnaA family.</text>
</comment>
<keyword evidence="7 8" id="KW-0238">DNA-binding</keyword>
<evidence type="ECO:0000256" key="2">
    <source>
        <dbReference type="ARBA" id="ARBA00022490"/>
    </source>
</evidence>
<dbReference type="RefSeq" id="WP_226392752.1">
    <property type="nucleotide sequence ID" value="NZ_JADCKB010000012.1"/>
</dbReference>
<feature type="domain" description="Chromosomal replication initiator DnaA C-terminal" evidence="13">
    <location>
        <begin position="345"/>
        <end position="413"/>
    </location>
</feature>
<keyword evidence="4 8" id="KW-0547">Nucleotide-binding</keyword>
<feature type="region of interest" description="Domain III, AAA+ region" evidence="8">
    <location>
        <begin position="99"/>
        <end position="315"/>
    </location>
</feature>
<keyword evidence="5 8" id="KW-0067">ATP-binding</keyword>
<comment type="caution">
    <text evidence="8">Lacks conserved residue(s) required for the propagation of feature annotation.</text>
</comment>
<dbReference type="InterPro" id="IPR038454">
    <property type="entry name" value="DnaA_N_sf"/>
</dbReference>
<dbReference type="InterPro" id="IPR027417">
    <property type="entry name" value="P-loop_NTPase"/>
</dbReference>
<dbReference type="GO" id="GO:0005737">
    <property type="term" value="C:cytoplasm"/>
    <property type="evidence" value="ECO:0007669"/>
    <property type="project" value="UniProtKB-SubCell"/>
</dbReference>
<evidence type="ECO:0000256" key="6">
    <source>
        <dbReference type="ARBA" id="ARBA00023121"/>
    </source>
</evidence>
<accession>A0A9D5LY94</accession>
<evidence type="ECO:0000256" key="5">
    <source>
        <dbReference type="ARBA" id="ARBA00022840"/>
    </source>
</evidence>
<dbReference type="Gene3D" id="1.10.1750.10">
    <property type="match status" value="1"/>
</dbReference>
<dbReference type="Proteomes" id="UP000806542">
    <property type="component" value="Unassembled WGS sequence"/>
</dbReference>
<dbReference type="Gene3D" id="1.10.8.60">
    <property type="match status" value="1"/>
</dbReference>
<dbReference type="InterPro" id="IPR024633">
    <property type="entry name" value="DnaA_N_dom"/>
</dbReference>
<dbReference type="Pfam" id="PF00308">
    <property type="entry name" value="Bac_DnaA"/>
    <property type="match status" value="1"/>
</dbReference>
<dbReference type="SUPFAM" id="SSF48295">
    <property type="entry name" value="TrpR-like"/>
    <property type="match status" value="1"/>
</dbReference>
<evidence type="ECO:0000256" key="9">
    <source>
        <dbReference type="NCBIfam" id="TIGR00362"/>
    </source>
</evidence>
<feature type="binding site" evidence="8">
    <location>
        <position position="143"/>
    </location>
    <ligand>
        <name>ATP</name>
        <dbReference type="ChEBI" id="CHEBI:30616"/>
    </ligand>
</feature>
<feature type="binding site" evidence="8">
    <location>
        <position position="147"/>
    </location>
    <ligand>
        <name>ATP</name>
        <dbReference type="ChEBI" id="CHEBI:30616"/>
    </ligand>
</feature>
<dbReference type="InterPro" id="IPR013159">
    <property type="entry name" value="DnaA_C"/>
</dbReference>
<dbReference type="Pfam" id="PF11638">
    <property type="entry name" value="DnaA_N"/>
    <property type="match status" value="1"/>
</dbReference>
<comment type="subcellular location">
    <subcellularLocation>
        <location evidence="8">Cytoplasm</location>
    </subcellularLocation>
</comment>
<dbReference type="HAMAP" id="MF_00377">
    <property type="entry name" value="DnaA_bact"/>
    <property type="match status" value="1"/>
</dbReference>
<feature type="binding site" evidence="8">
    <location>
        <position position="145"/>
    </location>
    <ligand>
        <name>ATP</name>
        <dbReference type="ChEBI" id="CHEBI:30616"/>
    </ligand>
</feature>
<evidence type="ECO:0000256" key="10">
    <source>
        <dbReference type="RuleBase" id="RU000577"/>
    </source>
</evidence>
<evidence type="ECO:0000256" key="4">
    <source>
        <dbReference type="ARBA" id="ARBA00022741"/>
    </source>
</evidence>
<dbReference type="Gene3D" id="3.40.50.300">
    <property type="entry name" value="P-loop containing nucleotide triphosphate hydrolases"/>
    <property type="match status" value="1"/>
</dbReference>
<evidence type="ECO:0000256" key="1">
    <source>
        <dbReference type="ARBA" id="ARBA00006583"/>
    </source>
</evidence>
<dbReference type="InterPro" id="IPR013317">
    <property type="entry name" value="DnaA_dom"/>
</dbReference>
<dbReference type="Gene3D" id="3.30.300.180">
    <property type="match status" value="1"/>
</dbReference>
<proteinExistence type="inferred from homology"/>
<dbReference type="FunFam" id="3.40.50.300:FF:000668">
    <property type="entry name" value="Chromosomal replication initiator protein DnaA"/>
    <property type="match status" value="1"/>
</dbReference>
<dbReference type="NCBIfam" id="TIGR00362">
    <property type="entry name" value="DnaA"/>
    <property type="match status" value="1"/>
</dbReference>
<evidence type="ECO:0000313" key="15">
    <source>
        <dbReference type="Proteomes" id="UP000806542"/>
    </source>
</evidence>
<dbReference type="CDD" id="cd06571">
    <property type="entry name" value="Bac_DnaA_C"/>
    <property type="match status" value="1"/>
</dbReference>
<gene>
    <name evidence="8 14" type="primary">dnaA</name>
    <name evidence="14" type="ORF">INF28_06985</name>
</gene>
<dbReference type="PANTHER" id="PTHR30050:SF2">
    <property type="entry name" value="CHROMOSOMAL REPLICATION INITIATOR PROTEIN DNAA"/>
    <property type="match status" value="1"/>
</dbReference>
<dbReference type="InterPro" id="IPR010921">
    <property type="entry name" value="Trp_repressor/repl_initiator"/>
</dbReference>
<dbReference type="InterPro" id="IPR003593">
    <property type="entry name" value="AAA+_ATPase"/>
</dbReference>
<dbReference type="PANTHER" id="PTHR30050">
    <property type="entry name" value="CHROMOSOMAL REPLICATION INITIATOR PROTEIN DNAA"/>
    <property type="match status" value="1"/>
</dbReference>
<dbReference type="AlphaFoldDB" id="A0A9D5LY94"/>
<feature type="domain" description="AAA+ ATPase" evidence="12">
    <location>
        <begin position="132"/>
        <end position="260"/>
    </location>
</feature>
<organism evidence="14 15">
    <name type="scientific">Ructibacterium gallinarum</name>
    <dbReference type="NCBI Taxonomy" id="2779355"/>
    <lineage>
        <taxon>Bacteria</taxon>
        <taxon>Bacillati</taxon>
        <taxon>Bacillota</taxon>
        <taxon>Clostridia</taxon>
        <taxon>Eubacteriales</taxon>
        <taxon>Oscillospiraceae</taxon>
        <taxon>Ructibacterium</taxon>
    </lineage>
</organism>
<dbReference type="PRINTS" id="PR00051">
    <property type="entry name" value="DNAA"/>
</dbReference>
<dbReference type="SMART" id="SM00382">
    <property type="entry name" value="AAA"/>
    <property type="match status" value="1"/>
</dbReference>
<dbReference type="GO" id="GO:0006270">
    <property type="term" value="P:DNA replication initiation"/>
    <property type="evidence" value="ECO:0007669"/>
    <property type="project" value="UniProtKB-UniRule"/>
</dbReference>
<feature type="region of interest" description="Domain I, interacts with DnaA modulators" evidence="8">
    <location>
        <begin position="1"/>
        <end position="82"/>
    </location>
</feature>
<feature type="region of interest" description="Domain IV, binds dsDNA" evidence="8">
    <location>
        <begin position="316"/>
        <end position="437"/>
    </location>
</feature>
<dbReference type="GO" id="GO:0005524">
    <property type="term" value="F:ATP binding"/>
    <property type="evidence" value="ECO:0007669"/>
    <property type="project" value="UniProtKB-UniRule"/>
</dbReference>
<dbReference type="SMART" id="SM00760">
    <property type="entry name" value="Bac_DnaA_C"/>
    <property type="match status" value="1"/>
</dbReference>
<dbReference type="SUPFAM" id="SSF52540">
    <property type="entry name" value="P-loop containing nucleoside triphosphate hydrolases"/>
    <property type="match status" value="1"/>
</dbReference>
<dbReference type="GO" id="GO:0006275">
    <property type="term" value="P:regulation of DNA replication"/>
    <property type="evidence" value="ECO:0007669"/>
    <property type="project" value="UniProtKB-UniRule"/>
</dbReference>
<sequence>MDQLTTIWKQVLNELAQEISSVSFDTWIKPIRPIALTETHIRLAVPGSLNKNMLMTKFRSLLESCIELAAGHPCEIEVICDTPDSSDKENTDPIREQNFLNPKYSFESFVVGNNNNLAHAASLAVAESPSQKYNPLFIYGGSGLGKTHLLQAIGNYFLKNYPDKKILYTTSEKFTYELVIAIREKTNQDFRNKHRTVDLLLMDDIQFLATKELAQEEFFHTFNTLFEAGKQIVLTSDRLPSETPHLADRLKGRFQMGLLADIQPPDYETRLAILRSKIEEEYFTFDEEIVEYVANNIKSNVRDLEGAVKRILAYAGIERTNTISMELAQKALKEILSTLPQRDITIGVIIDEVEKYFRLPSGSLVTKRRSNDIAYPRHIAMYLAREVLDESYPRIGEEFHRDHSTVMTAVKKIRQNLSGDTELNATIRELVENIKKN</sequence>
<feature type="binding site" evidence="8">
    <location>
        <position position="146"/>
    </location>
    <ligand>
        <name>ATP</name>
        <dbReference type="ChEBI" id="CHEBI:30616"/>
    </ligand>
</feature>
<comment type="domain">
    <text evidence="8">Domain I is involved in oligomerization and binding regulators, domain II is flexibile and of varying length in different bacteria, domain III forms the AAA+ region, while domain IV binds dsDNA.</text>
</comment>
<dbReference type="GO" id="GO:0008289">
    <property type="term" value="F:lipid binding"/>
    <property type="evidence" value="ECO:0007669"/>
    <property type="project" value="UniProtKB-KW"/>
</dbReference>
<dbReference type="EMBL" id="JADCKB010000012">
    <property type="protein sequence ID" value="MBE5040203.1"/>
    <property type="molecule type" value="Genomic_DNA"/>
</dbReference>
<keyword evidence="2 8" id="KW-0963">Cytoplasm</keyword>
<protein>
    <recommendedName>
        <fullName evidence="8 9">Chromosomal replication initiator protein DnaA</fullName>
    </recommendedName>
</protein>
<name>A0A9D5LY94_9FIRM</name>
<dbReference type="CDD" id="cd00009">
    <property type="entry name" value="AAA"/>
    <property type="match status" value="1"/>
</dbReference>
<dbReference type="Pfam" id="PF08299">
    <property type="entry name" value="Bac_DnaA_C"/>
    <property type="match status" value="1"/>
</dbReference>
<keyword evidence="15" id="KW-1185">Reference proteome</keyword>
<keyword evidence="6 8" id="KW-0446">Lipid-binding</keyword>
<comment type="caution">
    <text evidence="14">The sequence shown here is derived from an EMBL/GenBank/DDBJ whole genome shotgun (WGS) entry which is preliminary data.</text>
</comment>
<dbReference type="GO" id="GO:0005886">
    <property type="term" value="C:plasma membrane"/>
    <property type="evidence" value="ECO:0007669"/>
    <property type="project" value="TreeGrafter"/>
</dbReference>
<dbReference type="InterPro" id="IPR001957">
    <property type="entry name" value="Chromosome_initiator_DnaA"/>
</dbReference>
<keyword evidence="3 8" id="KW-0235">DNA replication</keyword>
<evidence type="ECO:0000259" key="13">
    <source>
        <dbReference type="SMART" id="SM00760"/>
    </source>
</evidence>
<evidence type="ECO:0000313" key="14">
    <source>
        <dbReference type="EMBL" id="MBE5040203.1"/>
    </source>
</evidence>
<evidence type="ECO:0000256" key="11">
    <source>
        <dbReference type="RuleBase" id="RU004227"/>
    </source>
</evidence>
<evidence type="ECO:0000256" key="8">
    <source>
        <dbReference type="HAMAP-Rule" id="MF_00377"/>
    </source>
</evidence>